<dbReference type="Proteomes" id="UP000253551">
    <property type="component" value="Unassembled WGS sequence"/>
</dbReference>
<dbReference type="PANTHER" id="PTHR11188:SF17">
    <property type="entry name" value="FI21816P1"/>
    <property type="match status" value="1"/>
</dbReference>
<evidence type="ECO:0000313" key="3">
    <source>
        <dbReference type="Proteomes" id="UP000253551"/>
    </source>
</evidence>
<gene>
    <name evidence="2" type="ORF">CU098_009212</name>
</gene>
<organism evidence="2 3">
    <name type="scientific">Rhizopus stolonifer</name>
    <name type="common">Rhizopus nigricans</name>
    <dbReference type="NCBI Taxonomy" id="4846"/>
    <lineage>
        <taxon>Eukaryota</taxon>
        <taxon>Fungi</taxon>
        <taxon>Fungi incertae sedis</taxon>
        <taxon>Mucoromycota</taxon>
        <taxon>Mucoromycotina</taxon>
        <taxon>Mucoromycetes</taxon>
        <taxon>Mucorales</taxon>
        <taxon>Mucorineae</taxon>
        <taxon>Rhizopodaceae</taxon>
        <taxon>Rhizopus</taxon>
    </lineage>
</organism>
<dbReference type="SMART" id="SM01017">
    <property type="entry name" value="Arrestin_C"/>
    <property type="match status" value="1"/>
</dbReference>
<reference evidence="2 3" key="1">
    <citation type="journal article" date="2018" name="G3 (Bethesda)">
        <title>Phylogenetic and Phylogenomic Definition of Rhizopus Species.</title>
        <authorList>
            <person name="Gryganskyi A.P."/>
            <person name="Golan J."/>
            <person name="Dolatabadi S."/>
            <person name="Mondo S."/>
            <person name="Robb S."/>
            <person name="Idnurm A."/>
            <person name="Muszewska A."/>
            <person name="Steczkiewicz K."/>
            <person name="Masonjones S."/>
            <person name="Liao H.L."/>
            <person name="Gajdeczka M.T."/>
            <person name="Anike F."/>
            <person name="Vuek A."/>
            <person name="Anishchenko I.M."/>
            <person name="Voigt K."/>
            <person name="de Hoog G.S."/>
            <person name="Smith M.E."/>
            <person name="Heitman J."/>
            <person name="Vilgalys R."/>
            <person name="Stajich J.E."/>
        </authorList>
    </citation>
    <scope>NUCLEOTIDE SEQUENCE [LARGE SCALE GENOMIC DNA]</scope>
    <source>
        <strain evidence="2 3">LSU 92-RS-03</strain>
    </source>
</reference>
<keyword evidence="3" id="KW-1185">Reference proteome</keyword>
<dbReference type="GO" id="GO:0005886">
    <property type="term" value="C:plasma membrane"/>
    <property type="evidence" value="ECO:0007669"/>
    <property type="project" value="TreeGrafter"/>
</dbReference>
<dbReference type="InterPro" id="IPR011022">
    <property type="entry name" value="Arrestin_C-like"/>
</dbReference>
<protein>
    <recommendedName>
        <fullName evidence="1">Arrestin C-terminal-like domain-containing protein</fullName>
    </recommendedName>
</protein>
<dbReference type="PANTHER" id="PTHR11188">
    <property type="entry name" value="ARRESTIN DOMAIN CONTAINING PROTEIN"/>
    <property type="match status" value="1"/>
</dbReference>
<dbReference type="Pfam" id="PF02752">
    <property type="entry name" value="Arrestin_C"/>
    <property type="match status" value="1"/>
</dbReference>
<dbReference type="SUPFAM" id="SSF81296">
    <property type="entry name" value="E set domains"/>
    <property type="match status" value="1"/>
</dbReference>
<sequence length="281" mass="32492">MYQVKIQLENDALIIRGSPEESVGCVLRGYVELKATETIKVKSIQMNLLGKMKIQWNEPLPGHLAESFDSHSFGSLSYKLKVTVERPAFSPNTHHRRLFWVHRQLPRPEDDDAMEISNEWDDKLSYRMSVPGRIYKRGQEIPIYYELLPATDTHLRHISCFLKEYLTSPSHQDSRIVQFFRDHEHQGHRTLKVPSSPSAIQTDCDHALIKIQHQLKFNMSLIRHGQLLEVRASMPIKIMTEPDELPTYENAWQTSPYSSPITPLDGVALDYFSIPLPAYEL</sequence>
<name>A0A367KA34_RHIST</name>
<dbReference type="EMBL" id="PJQM01001993">
    <property type="protein sequence ID" value="RCH99048.1"/>
    <property type="molecule type" value="Genomic_DNA"/>
</dbReference>
<dbReference type="Gene3D" id="2.60.40.640">
    <property type="match status" value="1"/>
</dbReference>
<accession>A0A367KA34</accession>
<evidence type="ECO:0000259" key="1">
    <source>
        <dbReference type="SMART" id="SM01017"/>
    </source>
</evidence>
<dbReference type="GO" id="GO:0030674">
    <property type="term" value="F:protein-macromolecule adaptor activity"/>
    <property type="evidence" value="ECO:0007669"/>
    <property type="project" value="TreeGrafter"/>
</dbReference>
<evidence type="ECO:0000313" key="2">
    <source>
        <dbReference type="EMBL" id="RCH99048.1"/>
    </source>
</evidence>
<proteinExistence type="predicted"/>
<dbReference type="InterPro" id="IPR014756">
    <property type="entry name" value="Ig_E-set"/>
</dbReference>
<dbReference type="OrthoDB" id="2333384at2759"/>
<comment type="caution">
    <text evidence="2">The sequence shown here is derived from an EMBL/GenBank/DDBJ whole genome shotgun (WGS) entry which is preliminary data.</text>
</comment>
<feature type="domain" description="Arrestin C-terminal-like" evidence="1">
    <location>
        <begin position="120"/>
        <end position="243"/>
    </location>
</feature>
<dbReference type="AlphaFoldDB" id="A0A367KA34"/>
<dbReference type="InterPro" id="IPR014752">
    <property type="entry name" value="Arrestin-like_C"/>
</dbReference>
<dbReference type="GO" id="GO:0031625">
    <property type="term" value="F:ubiquitin protein ligase binding"/>
    <property type="evidence" value="ECO:0007669"/>
    <property type="project" value="TreeGrafter"/>
</dbReference>
<dbReference type="STRING" id="4846.A0A367KA34"/>
<dbReference type="InterPro" id="IPR050357">
    <property type="entry name" value="Arrestin_domain-protein"/>
</dbReference>
<dbReference type="GO" id="GO:0070086">
    <property type="term" value="P:ubiquitin-dependent endocytosis"/>
    <property type="evidence" value="ECO:0007669"/>
    <property type="project" value="TreeGrafter"/>
</dbReference>
<dbReference type="GO" id="GO:0005829">
    <property type="term" value="C:cytosol"/>
    <property type="evidence" value="ECO:0007669"/>
    <property type="project" value="TreeGrafter"/>
</dbReference>